<proteinExistence type="predicted"/>
<evidence type="ECO:0000256" key="1">
    <source>
        <dbReference type="SAM" id="SignalP"/>
    </source>
</evidence>
<keyword evidence="3" id="KW-1185">Reference proteome</keyword>
<reference evidence="2 3" key="1">
    <citation type="submission" date="2018-12" db="EMBL/GenBank/DDBJ databases">
        <title>Hymenobacter gummosus sp. nov., isolated from a spring.</title>
        <authorList>
            <person name="Nie L."/>
        </authorList>
    </citation>
    <scope>NUCLEOTIDE SEQUENCE [LARGE SCALE GENOMIC DNA]</scope>
    <source>
        <strain evidence="2 3">KCTC 52166</strain>
    </source>
</reference>
<feature type="chain" id="PRO_5019573876" evidence="1">
    <location>
        <begin position="22"/>
        <end position="167"/>
    </location>
</feature>
<evidence type="ECO:0000313" key="3">
    <source>
        <dbReference type="Proteomes" id="UP000282184"/>
    </source>
</evidence>
<dbReference type="EMBL" id="RXOF01000004">
    <property type="protein sequence ID" value="RTQ50598.1"/>
    <property type="molecule type" value="Genomic_DNA"/>
</dbReference>
<dbReference type="Proteomes" id="UP000282184">
    <property type="component" value="Unassembled WGS sequence"/>
</dbReference>
<protein>
    <submittedName>
        <fullName evidence="2">Uncharacterized protein</fullName>
    </submittedName>
</protein>
<dbReference type="RefSeq" id="WP_126692666.1">
    <property type="nucleotide sequence ID" value="NZ_RXOF01000004.1"/>
</dbReference>
<sequence>MSLPSFLRRHRYYLLASVALAALAFQTAPLKYQTYHNARFGYSIPYPAALVKPFPESRNGDGRRFVSADAATTLTAYAHYNALDYTVAQQLQMSRKSWQRRGATITLAQTLPGSYVLSGTYESAIFYEKGALQNGTFSTFIWQYPAAQKQRMDAVVTYTARAFRPGQ</sequence>
<comment type="caution">
    <text evidence="2">The sequence shown here is derived from an EMBL/GenBank/DDBJ whole genome shotgun (WGS) entry which is preliminary data.</text>
</comment>
<dbReference type="AlphaFoldDB" id="A0A431U4R2"/>
<accession>A0A431U4R2</accession>
<gene>
    <name evidence="2" type="ORF">EJV47_08140</name>
</gene>
<organism evidence="2 3">
    <name type="scientific">Hymenobacter gummosus</name>
    <dbReference type="NCBI Taxonomy" id="1776032"/>
    <lineage>
        <taxon>Bacteria</taxon>
        <taxon>Pseudomonadati</taxon>
        <taxon>Bacteroidota</taxon>
        <taxon>Cytophagia</taxon>
        <taxon>Cytophagales</taxon>
        <taxon>Hymenobacteraceae</taxon>
        <taxon>Hymenobacter</taxon>
    </lineage>
</organism>
<keyword evidence="1" id="KW-0732">Signal</keyword>
<dbReference type="OrthoDB" id="1493140at2"/>
<name>A0A431U4R2_9BACT</name>
<evidence type="ECO:0000313" key="2">
    <source>
        <dbReference type="EMBL" id="RTQ50598.1"/>
    </source>
</evidence>
<feature type="signal peptide" evidence="1">
    <location>
        <begin position="1"/>
        <end position="21"/>
    </location>
</feature>